<keyword evidence="3" id="KW-0131">Cell cycle</keyword>
<organism evidence="8 9">
    <name type="scientific">Cylindrobasidium torrendii FP15055 ss-10</name>
    <dbReference type="NCBI Taxonomy" id="1314674"/>
    <lineage>
        <taxon>Eukaryota</taxon>
        <taxon>Fungi</taxon>
        <taxon>Dikarya</taxon>
        <taxon>Basidiomycota</taxon>
        <taxon>Agaricomycotina</taxon>
        <taxon>Agaricomycetes</taxon>
        <taxon>Agaricomycetidae</taxon>
        <taxon>Agaricales</taxon>
        <taxon>Marasmiineae</taxon>
        <taxon>Physalacriaceae</taxon>
        <taxon>Cylindrobasidium</taxon>
    </lineage>
</organism>
<gene>
    <name evidence="8" type="ORF">CYLTODRAFT_344192</name>
</gene>
<proteinExistence type="inferred from homology"/>
<evidence type="ECO:0000256" key="5">
    <source>
        <dbReference type="SAM" id="MobiDB-lite"/>
    </source>
</evidence>
<evidence type="ECO:0000313" key="8">
    <source>
        <dbReference type="EMBL" id="KIY72365.1"/>
    </source>
</evidence>
<dbReference type="Pfam" id="PF00134">
    <property type="entry name" value="Cyclin_N"/>
    <property type="match status" value="1"/>
</dbReference>
<dbReference type="SUPFAM" id="SSF47954">
    <property type="entry name" value="Cyclin-like"/>
    <property type="match status" value="2"/>
</dbReference>
<keyword evidence="2 4" id="KW-0195">Cyclin</keyword>
<evidence type="ECO:0000259" key="7">
    <source>
        <dbReference type="SMART" id="SM01332"/>
    </source>
</evidence>
<evidence type="ECO:0000259" key="6">
    <source>
        <dbReference type="SMART" id="SM00385"/>
    </source>
</evidence>
<dbReference type="PROSITE" id="PS00292">
    <property type="entry name" value="CYCLINS"/>
    <property type="match status" value="1"/>
</dbReference>
<dbReference type="InterPro" id="IPR039361">
    <property type="entry name" value="Cyclin"/>
</dbReference>
<feature type="domain" description="Cyclin-like" evidence="6">
    <location>
        <begin position="108"/>
        <end position="192"/>
    </location>
</feature>
<dbReference type="FunFam" id="1.10.472.10:FF:000001">
    <property type="entry name" value="G2/mitotic-specific cyclin"/>
    <property type="match status" value="1"/>
</dbReference>
<evidence type="ECO:0000256" key="1">
    <source>
        <dbReference type="ARBA" id="ARBA00022618"/>
    </source>
</evidence>
<dbReference type="OrthoDB" id="5590282at2759"/>
<dbReference type="CDD" id="cd20512">
    <property type="entry name" value="CYCLIN_CLBs_yeast_rpt2"/>
    <property type="match status" value="1"/>
</dbReference>
<dbReference type="Pfam" id="PF02984">
    <property type="entry name" value="Cyclin_C"/>
    <property type="match status" value="1"/>
</dbReference>
<dbReference type="InterPro" id="IPR048258">
    <property type="entry name" value="Cyclins_cyclin-box"/>
</dbReference>
<dbReference type="GO" id="GO:0051301">
    <property type="term" value="P:cell division"/>
    <property type="evidence" value="ECO:0007669"/>
    <property type="project" value="UniProtKB-KW"/>
</dbReference>
<dbReference type="InterPro" id="IPR036915">
    <property type="entry name" value="Cyclin-like_sf"/>
</dbReference>
<feature type="region of interest" description="Disordered" evidence="5">
    <location>
        <begin position="1"/>
        <end position="35"/>
    </location>
</feature>
<dbReference type="SMART" id="SM00385">
    <property type="entry name" value="CYCLIN"/>
    <property type="match status" value="2"/>
</dbReference>
<dbReference type="STRING" id="1314674.A0A0D7BQ61"/>
<dbReference type="InterPro" id="IPR006671">
    <property type="entry name" value="Cyclin_N"/>
</dbReference>
<comment type="similarity">
    <text evidence="4">Belongs to the cyclin family.</text>
</comment>
<protein>
    <submittedName>
        <fullName evidence="8">Uncharacterized protein</fullName>
    </submittedName>
</protein>
<evidence type="ECO:0000256" key="2">
    <source>
        <dbReference type="ARBA" id="ARBA00023127"/>
    </source>
</evidence>
<dbReference type="PANTHER" id="PTHR10177">
    <property type="entry name" value="CYCLINS"/>
    <property type="match status" value="1"/>
</dbReference>
<dbReference type="SMART" id="SM01332">
    <property type="entry name" value="Cyclin_C"/>
    <property type="match status" value="1"/>
</dbReference>
<evidence type="ECO:0000313" key="9">
    <source>
        <dbReference type="Proteomes" id="UP000054007"/>
    </source>
</evidence>
<feature type="domain" description="Cyclin C-terminal" evidence="7">
    <location>
        <begin position="202"/>
        <end position="316"/>
    </location>
</feature>
<dbReference type="InterPro" id="IPR013763">
    <property type="entry name" value="Cyclin-like_dom"/>
</dbReference>
<dbReference type="EMBL" id="KN880444">
    <property type="protein sequence ID" value="KIY72365.1"/>
    <property type="molecule type" value="Genomic_DNA"/>
</dbReference>
<feature type="domain" description="Cyclin-like" evidence="6">
    <location>
        <begin position="206"/>
        <end position="286"/>
    </location>
</feature>
<keyword evidence="9" id="KW-1185">Reference proteome</keyword>
<dbReference type="AlphaFoldDB" id="A0A0D7BQ61"/>
<dbReference type="Gene3D" id="1.10.472.10">
    <property type="entry name" value="Cyclin-like"/>
    <property type="match status" value="2"/>
</dbReference>
<feature type="compositionally biased region" description="Acidic residues" evidence="5">
    <location>
        <begin position="1"/>
        <end position="30"/>
    </location>
</feature>
<evidence type="ECO:0000256" key="4">
    <source>
        <dbReference type="RuleBase" id="RU000383"/>
    </source>
</evidence>
<name>A0A0D7BQ61_9AGAR</name>
<dbReference type="InterPro" id="IPR004367">
    <property type="entry name" value="Cyclin_C-dom"/>
</dbReference>
<dbReference type="Proteomes" id="UP000054007">
    <property type="component" value="Unassembled WGS sequence"/>
</dbReference>
<sequence length="338" mass="39406">MVVVEDSDDEHIAEEGQEEEEEYMHDEPEGDYMWPDVPAKKREQYAQEVAAIREVYDDEPDYDPAMVGEYAEDIFEYMQKLEEQVMPNPDYMEAQNEINWEMRQTLVDWLLQAHLRYHMIPETIWIAVNIVDRFLSKRVVSLSKVQLVGLAALFIAAKYEEIMAPSVDEFVGLADNGYTREEILKGERIILTTLGFHISHYCSPYSWMRKISRADNYDIQTRTLCKFLAEVTLLDHRFLRVKPSMIAAIGMYTSRAMLGGDWDDAFVFHSGYTEEQLIPGHMWLIEKLNERGFHRNYLVKKYANRKFLKSSTFAIKWARSFFDGSGGAPMSLLSEDQL</sequence>
<accession>A0A0D7BQ61</accession>
<evidence type="ECO:0000256" key="3">
    <source>
        <dbReference type="ARBA" id="ARBA00023306"/>
    </source>
</evidence>
<reference evidence="8 9" key="1">
    <citation type="journal article" date="2015" name="Fungal Genet. Biol.">
        <title>Evolution of novel wood decay mechanisms in Agaricales revealed by the genome sequences of Fistulina hepatica and Cylindrobasidium torrendii.</title>
        <authorList>
            <person name="Floudas D."/>
            <person name="Held B.W."/>
            <person name="Riley R."/>
            <person name="Nagy L.G."/>
            <person name="Koehler G."/>
            <person name="Ransdell A.S."/>
            <person name="Younus H."/>
            <person name="Chow J."/>
            <person name="Chiniquy J."/>
            <person name="Lipzen A."/>
            <person name="Tritt A."/>
            <person name="Sun H."/>
            <person name="Haridas S."/>
            <person name="LaButti K."/>
            <person name="Ohm R.A."/>
            <person name="Kues U."/>
            <person name="Blanchette R.A."/>
            <person name="Grigoriev I.V."/>
            <person name="Minto R.E."/>
            <person name="Hibbett D.S."/>
        </authorList>
    </citation>
    <scope>NUCLEOTIDE SEQUENCE [LARGE SCALE GENOMIC DNA]</scope>
    <source>
        <strain evidence="8 9">FP15055 ss-10</strain>
    </source>
</reference>
<keyword evidence="1" id="KW-0132">Cell division</keyword>